<evidence type="ECO:0000256" key="3">
    <source>
        <dbReference type="ARBA" id="ARBA00022679"/>
    </source>
</evidence>
<dbReference type="SUPFAM" id="SSF53383">
    <property type="entry name" value="PLP-dependent transferases"/>
    <property type="match status" value="1"/>
</dbReference>
<dbReference type="GO" id="GO:0030170">
    <property type="term" value="F:pyridoxal phosphate binding"/>
    <property type="evidence" value="ECO:0007669"/>
    <property type="project" value="InterPro"/>
</dbReference>
<keyword evidence="2" id="KW-0032">Aminotransferase</keyword>
<protein>
    <submittedName>
        <fullName evidence="6">4-aminobutyrate---pyruvate transaminase</fullName>
    </submittedName>
</protein>
<proteinExistence type="inferred from homology"/>
<dbReference type="CDD" id="cd00610">
    <property type="entry name" value="OAT_like"/>
    <property type="match status" value="1"/>
</dbReference>
<dbReference type="Pfam" id="PF00202">
    <property type="entry name" value="Aminotran_3"/>
    <property type="match status" value="1"/>
</dbReference>
<dbReference type="GO" id="GO:0009448">
    <property type="term" value="P:gamma-aminobutyric acid metabolic process"/>
    <property type="evidence" value="ECO:0007669"/>
    <property type="project" value="TreeGrafter"/>
</dbReference>
<evidence type="ECO:0000256" key="2">
    <source>
        <dbReference type="ARBA" id="ARBA00022576"/>
    </source>
</evidence>
<comment type="similarity">
    <text evidence="1 5">Belongs to the class-III pyridoxal-phosphate-dependent aminotransferase family.</text>
</comment>
<sequence>MNVQLTNMQTRDVEALLHPYTNAAAHRQVGAHVIETGKGVYVYDEHGREYLEGMAGLWCAGLGFGDKELADAVAEQVHKLPYYHLFAGRSHEPAIELAEKIKELAPGMARVIFQSSGSEANDTQVKLAWYYNNALGRPEKKKIISRKKGYHGVTIASASMTGLPYNHIDWDLPLDRFISTGTPHHWREALDGETEQEFSARLAHELEELIEREGPETVAAFIAEPVMGAGGVIVPPAGYFEAIRPVLEKYDVLMISDEVINGFCRTGEWFGADTYNVNPTSMSLAKQLTGGYAPLSAVALCREQAEVIEQHTGKIGTLGHGFTYGGHPVGCAAGVAAIRIYQERKILDHVRKVAPKFQGHLQRLKDHPLVGEARGVGLIGALELSPDKSGKKTFDPAGKLGAKLMGELVARGVILRAMGDSLGFCPPMIITEEEIDALFAPMEECLDATLAFAKAEGLV</sequence>
<evidence type="ECO:0000256" key="4">
    <source>
        <dbReference type="ARBA" id="ARBA00022898"/>
    </source>
</evidence>
<evidence type="ECO:0000313" key="7">
    <source>
        <dbReference type="Proteomes" id="UP000199377"/>
    </source>
</evidence>
<keyword evidence="6" id="KW-0670">Pyruvate</keyword>
<dbReference type="PIRSF" id="PIRSF000521">
    <property type="entry name" value="Transaminase_4ab_Lys_Orn"/>
    <property type="match status" value="1"/>
</dbReference>
<dbReference type="FunFam" id="3.40.640.10:FF:000014">
    <property type="entry name" value="Adenosylmethionine-8-amino-7-oxononanoate aminotransferase, probable"/>
    <property type="match status" value="1"/>
</dbReference>
<evidence type="ECO:0000256" key="5">
    <source>
        <dbReference type="RuleBase" id="RU003560"/>
    </source>
</evidence>
<gene>
    <name evidence="6" type="ORF">SAMN05216258_104321</name>
</gene>
<dbReference type="PANTHER" id="PTHR42684">
    <property type="entry name" value="ADENOSYLMETHIONINE-8-AMINO-7-OXONONANOATE AMINOTRANSFERASE"/>
    <property type="match status" value="1"/>
</dbReference>
<dbReference type="InterPro" id="IPR015424">
    <property type="entry name" value="PyrdxlP-dep_Trfase"/>
</dbReference>
<dbReference type="EMBL" id="FOQH01000004">
    <property type="protein sequence ID" value="SFI11282.1"/>
    <property type="molecule type" value="Genomic_DNA"/>
</dbReference>
<dbReference type="Gene3D" id="3.90.1150.10">
    <property type="entry name" value="Aspartate Aminotransferase, domain 1"/>
    <property type="match status" value="1"/>
</dbReference>
<keyword evidence="7" id="KW-1185">Reference proteome</keyword>
<accession>A0A1I3FJI6</accession>
<dbReference type="Gene3D" id="3.40.640.10">
    <property type="entry name" value="Type I PLP-dependent aspartate aminotransferase-like (Major domain)"/>
    <property type="match status" value="1"/>
</dbReference>
<organism evidence="6 7">
    <name type="scientific">Albimonas pacifica</name>
    <dbReference type="NCBI Taxonomy" id="1114924"/>
    <lineage>
        <taxon>Bacteria</taxon>
        <taxon>Pseudomonadati</taxon>
        <taxon>Pseudomonadota</taxon>
        <taxon>Alphaproteobacteria</taxon>
        <taxon>Rhodobacterales</taxon>
        <taxon>Paracoccaceae</taxon>
        <taxon>Albimonas</taxon>
    </lineage>
</organism>
<dbReference type="InterPro" id="IPR005814">
    <property type="entry name" value="Aminotrans_3"/>
</dbReference>
<dbReference type="STRING" id="1114924.SAMN05216258_104321"/>
<reference evidence="6 7" key="1">
    <citation type="submission" date="2016-10" db="EMBL/GenBank/DDBJ databases">
        <authorList>
            <person name="de Groot N.N."/>
        </authorList>
    </citation>
    <scope>NUCLEOTIDE SEQUENCE [LARGE SCALE GENOMIC DNA]</scope>
    <source>
        <strain evidence="6 7">CGMCC 1.11030</strain>
    </source>
</reference>
<dbReference type="GO" id="GO:0009102">
    <property type="term" value="P:biotin biosynthetic process"/>
    <property type="evidence" value="ECO:0007669"/>
    <property type="project" value="TreeGrafter"/>
</dbReference>
<dbReference type="NCBIfam" id="NF004767">
    <property type="entry name" value="PRK06105.1"/>
    <property type="match status" value="1"/>
</dbReference>
<dbReference type="AlphaFoldDB" id="A0A1I3FJI6"/>
<dbReference type="OrthoDB" id="9801834at2"/>
<evidence type="ECO:0000256" key="1">
    <source>
        <dbReference type="ARBA" id="ARBA00008954"/>
    </source>
</evidence>
<dbReference type="InterPro" id="IPR015421">
    <property type="entry name" value="PyrdxlP-dep_Trfase_major"/>
</dbReference>
<dbReference type="GO" id="GO:0004015">
    <property type="term" value="F:adenosylmethionine-8-amino-7-oxononanoate transaminase activity"/>
    <property type="evidence" value="ECO:0007669"/>
    <property type="project" value="TreeGrafter"/>
</dbReference>
<keyword evidence="4 5" id="KW-0663">Pyridoxal phosphate</keyword>
<evidence type="ECO:0000313" key="6">
    <source>
        <dbReference type="EMBL" id="SFI11282.1"/>
    </source>
</evidence>
<dbReference type="Proteomes" id="UP000199377">
    <property type="component" value="Unassembled WGS sequence"/>
</dbReference>
<dbReference type="InterPro" id="IPR015422">
    <property type="entry name" value="PyrdxlP-dep_Trfase_small"/>
</dbReference>
<name>A0A1I3FJI6_9RHOB</name>
<dbReference type="PANTHER" id="PTHR42684:SF3">
    <property type="entry name" value="ADENOSYLMETHIONINE-8-AMINO-7-OXONONANOATE AMINOTRANSFERASE"/>
    <property type="match status" value="1"/>
</dbReference>
<dbReference type="RefSeq" id="WP_092859608.1">
    <property type="nucleotide sequence ID" value="NZ_FOQH01000004.1"/>
</dbReference>
<keyword evidence="3" id="KW-0808">Transferase</keyword>